<protein>
    <submittedName>
        <fullName evidence="6">CBS domain-containing protein</fullName>
    </submittedName>
</protein>
<evidence type="ECO:0000256" key="1">
    <source>
        <dbReference type="ARBA" id="ARBA00023122"/>
    </source>
</evidence>
<dbReference type="InterPro" id="IPR000644">
    <property type="entry name" value="CBS_dom"/>
</dbReference>
<feature type="region of interest" description="Disordered" evidence="3">
    <location>
        <begin position="47"/>
        <end position="73"/>
    </location>
</feature>
<sequence length="287" mass="30780">MDDRDTRERGTAAVEARRALPSFTPGPADEFRQELMVRYLQAMASHTADTATPTPAGQPGAGAARRAAEGARTGTALQVDHLMRRSVVTVTADTPLPDIARMLARRRTGAVPVVDDDRRVVGVVAESDLLARVASLAGPEEEPGLFGRLLGRRQHPGAEGTTAASLMTTPPLTVHPWTGVVDAARMAARRRVRQVFVVDHKGRLAGVVSRNELLQALVRDDAAIRAEIRSRVLRDELLIDPARVTVGVRNGTVTLTGSLDEALIPRLTRAVADIPDVTGVEDRLTAV</sequence>
<dbReference type="Pfam" id="PF04972">
    <property type="entry name" value="BON"/>
    <property type="match status" value="1"/>
</dbReference>
<name>A0ABS2VI48_STRAS</name>
<dbReference type="Pfam" id="PF00571">
    <property type="entry name" value="CBS"/>
    <property type="match status" value="2"/>
</dbReference>
<dbReference type="InterPro" id="IPR046342">
    <property type="entry name" value="CBS_dom_sf"/>
</dbReference>
<dbReference type="EMBL" id="JAFFZS010000001">
    <property type="protein sequence ID" value="MBN0042769.1"/>
    <property type="molecule type" value="Genomic_DNA"/>
</dbReference>
<feature type="domain" description="CBS" evidence="5">
    <location>
        <begin position="167"/>
        <end position="224"/>
    </location>
</feature>
<evidence type="ECO:0000256" key="3">
    <source>
        <dbReference type="SAM" id="MobiDB-lite"/>
    </source>
</evidence>
<evidence type="ECO:0000259" key="5">
    <source>
        <dbReference type="PROSITE" id="PS51371"/>
    </source>
</evidence>
<keyword evidence="1 2" id="KW-0129">CBS domain</keyword>
<dbReference type="RefSeq" id="WP_205380997.1">
    <property type="nucleotide sequence ID" value="NZ_JAFFZS010000001.1"/>
</dbReference>
<dbReference type="Proteomes" id="UP000788262">
    <property type="component" value="Unassembled WGS sequence"/>
</dbReference>
<feature type="domain" description="CBS" evidence="5">
    <location>
        <begin position="83"/>
        <end position="142"/>
    </location>
</feature>
<evidence type="ECO:0000313" key="7">
    <source>
        <dbReference type="Proteomes" id="UP000788262"/>
    </source>
</evidence>
<comment type="caution">
    <text evidence="6">The sequence shown here is derived from an EMBL/GenBank/DDBJ whole genome shotgun (WGS) entry which is preliminary data.</text>
</comment>
<evidence type="ECO:0000259" key="4">
    <source>
        <dbReference type="PROSITE" id="PS50914"/>
    </source>
</evidence>
<dbReference type="PANTHER" id="PTHR43080">
    <property type="entry name" value="CBS DOMAIN-CONTAINING PROTEIN CBSX3, MITOCHONDRIAL"/>
    <property type="match status" value="1"/>
</dbReference>
<dbReference type="PROSITE" id="PS50914">
    <property type="entry name" value="BON"/>
    <property type="match status" value="1"/>
</dbReference>
<feature type="region of interest" description="Disordered" evidence="3">
    <location>
        <begin position="1"/>
        <end position="27"/>
    </location>
</feature>
<dbReference type="Gene3D" id="3.30.1340.30">
    <property type="match status" value="1"/>
</dbReference>
<dbReference type="SMART" id="SM00116">
    <property type="entry name" value="CBS"/>
    <property type="match status" value="2"/>
</dbReference>
<feature type="domain" description="BON" evidence="4">
    <location>
        <begin position="220"/>
        <end position="287"/>
    </location>
</feature>
<dbReference type="SUPFAM" id="SSF54631">
    <property type="entry name" value="CBS-domain pair"/>
    <property type="match status" value="1"/>
</dbReference>
<dbReference type="PANTHER" id="PTHR43080:SF29">
    <property type="entry name" value="OS02G0818000 PROTEIN"/>
    <property type="match status" value="1"/>
</dbReference>
<gene>
    <name evidence="6" type="ORF">JS756_01305</name>
</gene>
<dbReference type="Gene3D" id="3.10.580.10">
    <property type="entry name" value="CBS-domain"/>
    <property type="match status" value="1"/>
</dbReference>
<dbReference type="InterPro" id="IPR051257">
    <property type="entry name" value="Diverse_CBS-Domain"/>
</dbReference>
<evidence type="ECO:0000313" key="6">
    <source>
        <dbReference type="EMBL" id="MBN0042769.1"/>
    </source>
</evidence>
<evidence type="ECO:0000256" key="2">
    <source>
        <dbReference type="PROSITE-ProRule" id="PRU00703"/>
    </source>
</evidence>
<dbReference type="InterPro" id="IPR007055">
    <property type="entry name" value="BON_dom"/>
</dbReference>
<feature type="compositionally biased region" description="Basic and acidic residues" evidence="3">
    <location>
        <begin position="1"/>
        <end position="18"/>
    </location>
</feature>
<accession>A0ABS2VI48</accession>
<proteinExistence type="predicted"/>
<dbReference type="PROSITE" id="PS51371">
    <property type="entry name" value="CBS"/>
    <property type="match status" value="2"/>
</dbReference>
<keyword evidence="7" id="KW-1185">Reference proteome</keyword>
<reference evidence="6 7" key="1">
    <citation type="submission" date="2021-02" db="EMBL/GenBank/DDBJ databases">
        <title>Whole genome sequencing of Streptomyces actuosus VRA1.</title>
        <authorList>
            <person name="Sen G."/>
            <person name="Sen A."/>
        </authorList>
    </citation>
    <scope>NUCLEOTIDE SEQUENCE [LARGE SCALE GENOMIC DNA]</scope>
    <source>
        <strain evidence="6 7">VRA1</strain>
    </source>
</reference>
<organism evidence="6 7">
    <name type="scientific">Streptomyces actuosus</name>
    <dbReference type="NCBI Taxonomy" id="1885"/>
    <lineage>
        <taxon>Bacteria</taxon>
        <taxon>Bacillati</taxon>
        <taxon>Actinomycetota</taxon>
        <taxon>Actinomycetes</taxon>
        <taxon>Kitasatosporales</taxon>
        <taxon>Streptomycetaceae</taxon>
        <taxon>Streptomyces</taxon>
    </lineage>
</organism>